<dbReference type="EMBL" id="BONY01000049">
    <property type="protein sequence ID" value="GIH08441.1"/>
    <property type="molecule type" value="Genomic_DNA"/>
</dbReference>
<sequence length="226" mass="24518">MAAVRVGHGEAQRLEDIVTTPSEETAKVKQVWEKHAPGYDRQIAFLERVQFGGGRQWLGARAQGRVLEIAVGTGLNLPHYPSGVTITGVELSPAMLAIARRRAATLGLQADLREGDAQQLPFGDAQFDTVVCALSLCTIPSPAAAIAEMNRVLVPGGRLLLLDHIGSTWPPIYAVQWLVERLTIRSMGEHLTRRQLALVQAAGFAVVERERLKAGTVERIHAVKPA</sequence>
<protein>
    <submittedName>
        <fullName evidence="2">Ubiquinone/menaquinone biosynthesis methyltransferase</fullName>
    </submittedName>
</protein>
<feature type="domain" description="Methyltransferase type 11" evidence="1">
    <location>
        <begin position="67"/>
        <end position="160"/>
    </location>
</feature>
<dbReference type="SUPFAM" id="SSF53335">
    <property type="entry name" value="S-adenosyl-L-methionine-dependent methyltransferases"/>
    <property type="match status" value="1"/>
</dbReference>
<organism evidence="2 3">
    <name type="scientific">Rhizocola hellebori</name>
    <dbReference type="NCBI Taxonomy" id="1392758"/>
    <lineage>
        <taxon>Bacteria</taxon>
        <taxon>Bacillati</taxon>
        <taxon>Actinomycetota</taxon>
        <taxon>Actinomycetes</taxon>
        <taxon>Micromonosporales</taxon>
        <taxon>Micromonosporaceae</taxon>
        <taxon>Rhizocola</taxon>
    </lineage>
</organism>
<dbReference type="Gene3D" id="3.40.50.150">
    <property type="entry name" value="Vaccinia Virus protein VP39"/>
    <property type="match status" value="1"/>
</dbReference>
<keyword evidence="2" id="KW-0808">Transferase</keyword>
<keyword evidence="3" id="KW-1185">Reference proteome</keyword>
<dbReference type="InterPro" id="IPR052356">
    <property type="entry name" value="Thiol_S-MT"/>
</dbReference>
<evidence type="ECO:0000313" key="2">
    <source>
        <dbReference type="EMBL" id="GIH08441.1"/>
    </source>
</evidence>
<dbReference type="PANTHER" id="PTHR45036">
    <property type="entry name" value="METHYLTRANSFERASE LIKE 7B"/>
    <property type="match status" value="1"/>
</dbReference>
<accession>A0A8J3VJV1</accession>
<evidence type="ECO:0000259" key="1">
    <source>
        <dbReference type="Pfam" id="PF08241"/>
    </source>
</evidence>
<comment type="caution">
    <text evidence="2">The sequence shown here is derived from an EMBL/GenBank/DDBJ whole genome shotgun (WGS) entry which is preliminary data.</text>
</comment>
<keyword evidence="2" id="KW-0830">Ubiquinone</keyword>
<dbReference type="PANTHER" id="PTHR45036:SF1">
    <property type="entry name" value="METHYLTRANSFERASE LIKE 7A"/>
    <property type="match status" value="1"/>
</dbReference>
<gene>
    <name evidence="2" type="primary">ubiE</name>
    <name evidence="2" type="ORF">Rhe02_65080</name>
</gene>
<dbReference type="Pfam" id="PF08241">
    <property type="entry name" value="Methyltransf_11"/>
    <property type="match status" value="1"/>
</dbReference>
<dbReference type="InterPro" id="IPR029063">
    <property type="entry name" value="SAM-dependent_MTases_sf"/>
</dbReference>
<dbReference type="GO" id="GO:0008757">
    <property type="term" value="F:S-adenosylmethionine-dependent methyltransferase activity"/>
    <property type="evidence" value="ECO:0007669"/>
    <property type="project" value="InterPro"/>
</dbReference>
<dbReference type="CDD" id="cd02440">
    <property type="entry name" value="AdoMet_MTases"/>
    <property type="match status" value="1"/>
</dbReference>
<evidence type="ECO:0000313" key="3">
    <source>
        <dbReference type="Proteomes" id="UP000612899"/>
    </source>
</evidence>
<name>A0A8J3VJV1_9ACTN</name>
<proteinExistence type="predicted"/>
<dbReference type="AlphaFoldDB" id="A0A8J3VJV1"/>
<dbReference type="Proteomes" id="UP000612899">
    <property type="component" value="Unassembled WGS sequence"/>
</dbReference>
<keyword evidence="2" id="KW-0489">Methyltransferase</keyword>
<reference evidence="2" key="1">
    <citation type="submission" date="2021-01" db="EMBL/GenBank/DDBJ databases">
        <title>Whole genome shotgun sequence of Rhizocola hellebori NBRC 109834.</title>
        <authorList>
            <person name="Komaki H."/>
            <person name="Tamura T."/>
        </authorList>
    </citation>
    <scope>NUCLEOTIDE SEQUENCE</scope>
    <source>
        <strain evidence="2">NBRC 109834</strain>
    </source>
</reference>
<dbReference type="GO" id="GO:0032259">
    <property type="term" value="P:methylation"/>
    <property type="evidence" value="ECO:0007669"/>
    <property type="project" value="UniProtKB-KW"/>
</dbReference>
<dbReference type="InterPro" id="IPR013216">
    <property type="entry name" value="Methyltransf_11"/>
</dbReference>